<comment type="subcellular location">
    <subcellularLocation>
        <location evidence="3">Cytoplasm</location>
    </subcellularLocation>
    <subcellularLocation>
        <location evidence="2">Nucleus</location>
    </subcellularLocation>
</comment>
<feature type="domain" description="Disease resistance protein winged helix" evidence="15">
    <location>
        <begin position="229"/>
        <end position="298"/>
    </location>
</feature>
<keyword evidence="12" id="KW-0539">Nucleus</keyword>
<dbReference type="PRINTS" id="PR00364">
    <property type="entry name" value="DISEASERSIST"/>
</dbReference>
<dbReference type="InterPro" id="IPR055414">
    <property type="entry name" value="LRR_R13L4/SHOC2-like"/>
</dbReference>
<dbReference type="GO" id="GO:0003712">
    <property type="term" value="F:transcription coregulator activity"/>
    <property type="evidence" value="ECO:0007669"/>
    <property type="project" value="InterPro"/>
</dbReference>
<evidence type="ECO:0000256" key="10">
    <source>
        <dbReference type="ARBA" id="ARBA00022821"/>
    </source>
</evidence>
<evidence type="ECO:0000256" key="2">
    <source>
        <dbReference type="ARBA" id="ARBA00004123"/>
    </source>
</evidence>
<evidence type="ECO:0000256" key="7">
    <source>
        <dbReference type="ARBA" id="ARBA00022667"/>
    </source>
</evidence>
<dbReference type="InterPro" id="IPR058922">
    <property type="entry name" value="WHD_DRP"/>
</dbReference>
<keyword evidence="10" id="KW-0611">Plant defense</keyword>
<dbReference type="Pfam" id="PF00931">
    <property type="entry name" value="NB-ARC"/>
    <property type="match status" value="1"/>
</dbReference>
<dbReference type="InterPro" id="IPR036529">
    <property type="entry name" value="KIX_dom_sf"/>
</dbReference>
<dbReference type="Pfam" id="PF23559">
    <property type="entry name" value="WHD_DRP"/>
    <property type="match status" value="1"/>
</dbReference>
<dbReference type="GO" id="GO:0043531">
    <property type="term" value="F:ADP binding"/>
    <property type="evidence" value="ECO:0007669"/>
    <property type="project" value="InterPro"/>
</dbReference>
<dbReference type="GO" id="GO:0005634">
    <property type="term" value="C:nucleus"/>
    <property type="evidence" value="ECO:0007669"/>
    <property type="project" value="UniProtKB-SubCell"/>
</dbReference>
<dbReference type="SUPFAM" id="SSF47040">
    <property type="entry name" value="Kix domain of CBP (creb binding protein)"/>
    <property type="match status" value="1"/>
</dbReference>
<keyword evidence="11" id="KW-0067">ATP-binding</keyword>
<dbReference type="Gene3D" id="1.10.246.20">
    <property type="entry name" value="Coactivator CBP, KIX domain"/>
    <property type="match status" value="1"/>
</dbReference>
<dbReference type="SUPFAM" id="SSF52540">
    <property type="entry name" value="P-loop containing nucleoside triphosphate hydrolases"/>
    <property type="match status" value="1"/>
</dbReference>
<dbReference type="SUPFAM" id="SSF52058">
    <property type="entry name" value="L domain-like"/>
    <property type="match status" value="1"/>
</dbReference>
<feature type="domain" description="Disease resistance R13L4/SHOC-2-like LRR" evidence="16">
    <location>
        <begin position="357"/>
        <end position="645"/>
    </location>
</feature>
<keyword evidence="9" id="KW-0547">Nucleotide-binding</keyword>
<reference evidence="17" key="1">
    <citation type="submission" date="2023-03" db="EMBL/GenBank/DDBJ databases">
        <authorList>
            <person name="Julca I."/>
        </authorList>
    </citation>
    <scope>NUCLEOTIDE SEQUENCE</scope>
</reference>
<dbReference type="FunFam" id="1.10.10.10:FF:000322">
    <property type="entry name" value="Probable disease resistance protein At1g63360"/>
    <property type="match status" value="1"/>
</dbReference>
<dbReference type="GO" id="GO:0005524">
    <property type="term" value="F:ATP binding"/>
    <property type="evidence" value="ECO:0007669"/>
    <property type="project" value="UniProtKB-KW"/>
</dbReference>
<accession>A0AAV1DZ11</accession>
<evidence type="ECO:0000256" key="3">
    <source>
        <dbReference type="ARBA" id="ARBA00004496"/>
    </source>
</evidence>
<evidence type="ECO:0000259" key="16">
    <source>
        <dbReference type="Pfam" id="PF23598"/>
    </source>
</evidence>
<feature type="domain" description="NB-ARC" evidence="13">
    <location>
        <begin position="1"/>
        <end position="145"/>
    </location>
</feature>
<dbReference type="GO" id="GO:0005737">
    <property type="term" value="C:cytoplasm"/>
    <property type="evidence" value="ECO:0007669"/>
    <property type="project" value="UniProtKB-SubCell"/>
</dbReference>
<keyword evidence="7" id="KW-0381">Hypersensitive response</keyword>
<evidence type="ECO:0000313" key="18">
    <source>
        <dbReference type="Proteomes" id="UP001161247"/>
    </source>
</evidence>
<evidence type="ECO:0000259" key="14">
    <source>
        <dbReference type="Pfam" id="PF16987"/>
    </source>
</evidence>
<keyword evidence="8" id="KW-0677">Repeat</keyword>
<dbReference type="Pfam" id="PF16987">
    <property type="entry name" value="KIX_2"/>
    <property type="match status" value="1"/>
</dbReference>
<dbReference type="InterPro" id="IPR002182">
    <property type="entry name" value="NB-ARC"/>
</dbReference>
<dbReference type="FunFam" id="1.10.246.20:FF:000003">
    <property type="entry name" value="Mediator of RNA polymerase II transcription subunit 15a"/>
    <property type="match status" value="1"/>
</dbReference>
<evidence type="ECO:0000313" key="17">
    <source>
        <dbReference type="EMBL" id="CAI9113181.1"/>
    </source>
</evidence>
<dbReference type="Gene3D" id="1.10.8.430">
    <property type="entry name" value="Helical domain of apoptotic protease-activating factors"/>
    <property type="match status" value="1"/>
</dbReference>
<dbReference type="InterPro" id="IPR027417">
    <property type="entry name" value="P-loop_NTPase"/>
</dbReference>
<dbReference type="PANTHER" id="PTHR23155:SF1152">
    <property type="entry name" value="AAA+ ATPASE DOMAIN-CONTAINING PROTEIN"/>
    <property type="match status" value="1"/>
</dbReference>
<gene>
    <name evidence="17" type="ORF">OLC1_LOCUS20236</name>
</gene>
<dbReference type="PANTHER" id="PTHR23155">
    <property type="entry name" value="DISEASE RESISTANCE PROTEIN RP"/>
    <property type="match status" value="1"/>
</dbReference>
<feature type="domain" description="Mediator complex subunit 15 KIX" evidence="14">
    <location>
        <begin position="719"/>
        <end position="793"/>
    </location>
</feature>
<dbReference type="EMBL" id="OX459124">
    <property type="protein sequence ID" value="CAI9113181.1"/>
    <property type="molecule type" value="Genomic_DNA"/>
</dbReference>
<evidence type="ECO:0000256" key="8">
    <source>
        <dbReference type="ARBA" id="ARBA00022737"/>
    </source>
</evidence>
<dbReference type="InterPro" id="IPR032675">
    <property type="entry name" value="LRR_dom_sf"/>
</dbReference>
<evidence type="ECO:0000256" key="9">
    <source>
        <dbReference type="ARBA" id="ARBA00022741"/>
    </source>
</evidence>
<proteinExistence type="inferred from homology"/>
<dbReference type="GO" id="GO:0009626">
    <property type="term" value="P:plant-type hypersensitive response"/>
    <property type="evidence" value="ECO:0007669"/>
    <property type="project" value="UniProtKB-KW"/>
</dbReference>
<keyword evidence="18" id="KW-1185">Reference proteome</keyword>
<dbReference type="Gene3D" id="1.10.10.10">
    <property type="entry name" value="Winged helix-like DNA-binding domain superfamily/Winged helix DNA-binding domain"/>
    <property type="match status" value="1"/>
</dbReference>
<evidence type="ECO:0000256" key="11">
    <source>
        <dbReference type="ARBA" id="ARBA00022840"/>
    </source>
</evidence>
<keyword evidence="6" id="KW-0433">Leucine-rich repeat</keyword>
<comment type="function">
    <text evidence="1">Confers resistance to late blight (Phytophthora infestans) races carrying the avirulence gene Avr1. Resistance proteins guard the plant against pathogens that contain an appropriate avirulence protein via an indirect interaction with this avirulence protein. That triggers a defense system including the hypersensitive response, which restricts the pathogen growth.</text>
</comment>
<dbReference type="Proteomes" id="UP001161247">
    <property type="component" value="Chromosome 7"/>
</dbReference>
<dbReference type="GO" id="GO:0006355">
    <property type="term" value="P:regulation of DNA-templated transcription"/>
    <property type="evidence" value="ECO:0007669"/>
    <property type="project" value="InterPro"/>
</dbReference>
<dbReference type="AlphaFoldDB" id="A0AAV1DZ11"/>
<dbReference type="InterPro" id="IPR036388">
    <property type="entry name" value="WH-like_DNA-bd_sf"/>
</dbReference>
<organism evidence="17 18">
    <name type="scientific">Oldenlandia corymbosa var. corymbosa</name>
    <dbReference type="NCBI Taxonomy" id="529605"/>
    <lineage>
        <taxon>Eukaryota</taxon>
        <taxon>Viridiplantae</taxon>
        <taxon>Streptophyta</taxon>
        <taxon>Embryophyta</taxon>
        <taxon>Tracheophyta</taxon>
        <taxon>Spermatophyta</taxon>
        <taxon>Magnoliopsida</taxon>
        <taxon>eudicotyledons</taxon>
        <taxon>Gunneridae</taxon>
        <taxon>Pentapetalae</taxon>
        <taxon>asterids</taxon>
        <taxon>lamiids</taxon>
        <taxon>Gentianales</taxon>
        <taxon>Rubiaceae</taxon>
        <taxon>Rubioideae</taxon>
        <taxon>Spermacoceae</taxon>
        <taxon>Hedyotis-Oldenlandia complex</taxon>
        <taxon>Oldenlandia</taxon>
    </lineage>
</organism>
<evidence type="ECO:0000256" key="1">
    <source>
        <dbReference type="ARBA" id="ARBA00002074"/>
    </source>
</evidence>
<protein>
    <submittedName>
        <fullName evidence="17">OLC1v1013743C1</fullName>
    </submittedName>
</protein>
<dbReference type="InterPro" id="IPR044974">
    <property type="entry name" value="Disease_R_plants"/>
</dbReference>
<name>A0AAV1DZ11_OLDCO</name>
<dbReference type="Gene3D" id="3.80.10.10">
    <property type="entry name" value="Ribonuclease Inhibitor"/>
    <property type="match status" value="1"/>
</dbReference>
<dbReference type="Gene3D" id="3.40.50.300">
    <property type="entry name" value="P-loop containing nucleotide triphosphate hydrolases"/>
    <property type="match status" value="1"/>
</dbReference>
<dbReference type="InterPro" id="IPR042197">
    <property type="entry name" value="Apaf_helical"/>
</dbReference>
<evidence type="ECO:0000259" key="15">
    <source>
        <dbReference type="Pfam" id="PF23559"/>
    </source>
</evidence>
<dbReference type="InterPro" id="IPR036546">
    <property type="entry name" value="MED15_KIX"/>
</dbReference>
<evidence type="ECO:0000256" key="4">
    <source>
        <dbReference type="ARBA" id="ARBA00008894"/>
    </source>
</evidence>
<keyword evidence="5" id="KW-0963">Cytoplasm</keyword>
<evidence type="ECO:0000256" key="6">
    <source>
        <dbReference type="ARBA" id="ARBA00022614"/>
    </source>
</evidence>
<evidence type="ECO:0000256" key="5">
    <source>
        <dbReference type="ARBA" id="ARBA00022490"/>
    </source>
</evidence>
<evidence type="ECO:0000259" key="13">
    <source>
        <dbReference type="Pfam" id="PF00931"/>
    </source>
</evidence>
<sequence length="799" mass="92946">MPGQGKTTLAKKVYKDPQVQYHFHRIAWCYVSNQCKAIELLKEIGRVLIGTNNASKLELADLVDWLRKSFKKKRYLIVMDDIWDVELWYQVKGSFPNDSNGSRILFTTRNHDLASGVDLHCISHRLRLFSKEESQELMEKKLFQGNGGAQAELLEISKLIASLCEGLPLAVALSSSILCRTERQPDLWFEVALNLKTHLASEGCGKVIELSYKYLQDHLKSCFLYLGSFPRGASICTSELKQLWIAEGFIKDDEMHCSEDLANEYLDNLVSQNLVVLVEKSSLGGIKKCNVHDLLYDFCLEKAKEENFLSWSEESLIMDSCKFTPRRCSQYRLSIRTDDPFIMEKSVCVRKELPTSQVHSYLWFHPTHTLNFWFAESFRVLKVLNLEQVYLECDRFPQLILFNIHLKYLVLNFGYRQIECIPWSIGNLWNLETLIVIAKQLDDPLPDSMWKMKRLRHVKLCRFRLGLWSEEFGENDSFMGNHIETLGELDLGLYDSKTTEFLRKLPNLKKLHCHIEDKERFRMWFSLFGSLTQLQSLFIDGDFYEPPSSVSPPPFNFSKNLKKLSLWGLYIPWSRMSMIAKVLPDLHVLKLANEACVGSRWNLEDGDFPKLKYLKLDHLNVEEMDASGCDDNPFPCLEQLFVKNCHKLKDIPSFFEEIYTLKTIQMIGSSCEANDSARRILSSQQEMGNNDLQVFILRESNSNTYRLSHVADNNLKLPDWRTNLLPDSRRRIRNKIMETLWRCVPFFCGSGELKEIKKIATKFEDKIYTVATSQEEYLRKISLKMLTMEENRTPHYIVP</sequence>
<comment type="similarity">
    <text evidence="4">Belongs to the disease resistance NB-LRR family.</text>
</comment>
<dbReference type="Pfam" id="PF23598">
    <property type="entry name" value="LRR_14"/>
    <property type="match status" value="1"/>
</dbReference>
<evidence type="ECO:0000256" key="12">
    <source>
        <dbReference type="ARBA" id="ARBA00023242"/>
    </source>
</evidence>